<keyword evidence="10" id="KW-0325">Glycoprotein</keyword>
<dbReference type="InterPro" id="IPR000337">
    <property type="entry name" value="GPCR_3"/>
</dbReference>
<sequence>MSCTLFSTGWILCTVTILVGAYSSWNLGCSLPRENITVYLSHPGDIIIGGTFMVHLERIYYDLNFTSKPPELHCQMFALEYYQTMQAFIFAVEEINSDPELLPNITLGYQTFDTCNNLRSAAQSTLFMLSGGNEMIPNYNCHLGPPLAGIVGESGSTRSILMAQILGLYRYPQISYFASSPILSDRNLFPSFFRTIPSDEFQMRGLAQLVAHFGWTWVGLLANDNDYGQFGLQIAKQEIINSGACVAFTESILTGQPNKNAPHVIKVIQESTAKVIVVISSDSDFVIVAEELLRQNITGYTWVASEAWATSELLSKERFQRVLLGTLGFAIHHGPMPNFNMHLNSIYQTKKFHDSFVREFWEQTFSCKWPDKVDVTEQPCTGNETLENPPAEEDHRLSLNVYTAVYAFAWALQDLIYCTSKKGSLHCGDCANGCLFNPWHLLHHIKNVNFSIKDRSHIFFDAKGNPPAIYDIVNWRLTSKGSLEQAVVGNYSYLNGLDGKILNIDGDKMTWTNSDTQTPLSKCSPNCPSGFRKVIASGKPLCCYECARCPQGQISNKTDAVECLPCSWDTWPNVQQDRCLPRITEFLSYEEPLGYNSAAIGILSSLLQLIILGVFIRYKQTPIVRANNYSLSCLLLLSLFLCFLCSLGFIGYPQPEKCLLRQVAFGMVFALCISCVLAKTVIVVIAFNATRPDSKLKKWTGVKISSVLIVFCVFIQLFVCLLWLIFVPPFPEHDIDTKPGFIIVYCNEGSNTAFWCMLGYLGLLATISFIVAFLARRLPDSFNEAKFITFSMLAFLSVWVSFIPAYLSARGMYTVAMEVFAILSSSWAMAICIFVPKCFIVLFRPKRNSREHFKMIFYNMHRDHRINLVALSTVLLCAIAVDMCTGMETKISCNLPNENITGYISRPGDIIIGGTFPVHFQITYSDFHFTSKPPELQCQLISSEFYLSLQALIFAVEEINANPELLPNVTLGFQIFDTCKTLQRAAQATLLMLSGGKEMTPNYHCYKGAPLAATSPILSDRNLFPSFFRTVPSDEFQMRGLAQLVSHFGWSWLGLLANDDDYGQFGLQIVKQEIIKAGACVAFAENILTSKPDRNAPHITRLIRMSTAKVIIVITSDSDFLIVVEEMLRQNVTGNTWIASDAWATSTLLSNRRFQGILSSTIGFAIYHGQMPLFNEYLNSLSQSHLHDLFMMELWEQTFSCKWLDQEKFHALMANGTMKACTGEEKLESLMMELEHRVSLHVYTAVYAIAWALHNMLYCTHGYGALHAGTCATISSFYPWQLLHYVRNVNFKTKDGSHVFFDANGNPPAMYDIVNWRVSANGSLEKVTVGKFELNSPDGTIFNVYGAEIIWNNHTQVPLSKCSPSCPSGSRKVIVPGKPLCCYECARCPQGQISNMTDAVECHPLKSYNSTNQYEHKGSRGTWAGAEPDWEQKKFGFCLSPTDITRS</sequence>
<evidence type="ECO:0000256" key="13">
    <source>
        <dbReference type="SAM" id="SignalP"/>
    </source>
</evidence>
<feature type="transmembrane region" description="Helical" evidence="12">
    <location>
        <begin position="628"/>
        <end position="652"/>
    </location>
</feature>
<feature type="domain" description="G-protein coupled receptors family 3 profile" evidence="14">
    <location>
        <begin position="593"/>
        <end position="857"/>
    </location>
</feature>
<keyword evidence="5 13" id="KW-0732">Signal</keyword>
<dbReference type="FunFam" id="3.40.50.2300:FF:000016">
    <property type="entry name" value="Taste 1 receptor member 2"/>
    <property type="match status" value="2"/>
</dbReference>
<evidence type="ECO:0000256" key="9">
    <source>
        <dbReference type="ARBA" id="ARBA00023170"/>
    </source>
</evidence>
<dbReference type="InterPro" id="IPR017979">
    <property type="entry name" value="GPCR_3_CS"/>
</dbReference>
<dbReference type="PROSITE" id="PS50259">
    <property type="entry name" value="G_PROTEIN_RECEP_F3_4"/>
    <property type="match status" value="1"/>
</dbReference>
<dbReference type="PRINTS" id="PR01535">
    <property type="entry name" value="VOMERONASL2R"/>
</dbReference>
<dbReference type="GO" id="GO:0005886">
    <property type="term" value="C:plasma membrane"/>
    <property type="evidence" value="ECO:0007669"/>
    <property type="project" value="UniProtKB-SubCell"/>
</dbReference>
<keyword evidence="6 12" id="KW-1133">Transmembrane helix</keyword>
<protein>
    <recommendedName>
        <fullName evidence="14">G-protein coupled receptors family 3 profile domain-containing protein</fullName>
    </recommendedName>
</protein>
<feature type="transmembrane region" description="Helical" evidence="12">
    <location>
        <begin position="752"/>
        <end position="775"/>
    </location>
</feature>
<keyword evidence="3" id="KW-1003">Cell membrane</keyword>
<evidence type="ECO:0000256" key="11">
    <source>
        <dbReference type="ARBA" id="ARBA00023224"/>
    </source>
</evidence>
<dbReference type="InterPro" id="IPR038550">
    <property type="entry name" value="GPCR_3_9-Cys_sf"/>
</dbReference>
<feature type="transmembrane region" description="Helical" evidence="12">
    <location>
        <begin position="664"/>
        <end position="687"/>
    </location>
</feature>
<dbReference type="GO" id="GO:0004930">
    <property type="term" value="F:G protein-coupled receptor activity"/>
    <property type="evidence" value="ECO:0007669"/>
    <property type="project" value="UniProtKB-KW"/>
</dbReference>
<dbReference type="InterPro" id="IPR001828">
    <property type="entry name" value="ANF_lig-bd_rcpt"/>
</dbReference>
<feature type="transmembrane region" description="Helical" evidence="12">
    <location>
        <begin position="707"/>
        <end position="726"/>
    </location>
</feature>
<comment type="subcellular location">
    <subcellularLocation>
        <location evidence="1">Cell membrane</location>
        <topology evidence="1">Multi-pass membrane protein</topology>
    </subcellularLocation>
</comment>
<evidence type="ECO:0000256" key="1">
    <source>
        <dbReference type="ARBA" id="ARBA00004651"/>
    </source>
</evidence>
<dbReference type="PANTHER" id="PTHR24061">
    <property type="entry name" value="CALCIUM-SENSING RECEPTOR-RELATED"/>
    <property type="match status" value="1"/>
</dbReference>
<organism evidence="15 16">
    <name type="scientific">Xenopus laevis</name>
    <name type="common">African clawed frog</name>
    <dbReference type="NCBI Taxonomy" id="8355"/>
    <lineage>
        <taxon>Eukaryota</taxon>
        <taxon>Metazoa</taxon>
        <taxon>Chordata</taxon>
        <taxon>Craniata</taxon>
        <taxon>Vertebrata</taxon>
        <taxon>Euteleostomi</taxon>
        <taxon>Amphibia</taxon>
        <taxon>Batrachia</taxon>
        <taxon>Anura</taxon>
        <taxon>Pipoidea</taxon>
        <taxon>Pipidae</taxon>
        <taxon>Xenopodinae</taxon>
        <taxon>Xenopus</taxon>
        <taxon>Xenopus</taxon>
    </lineage>
</organism>
<evidence type="ECO:0000256" key="10">
    <source>
        <dbReference type="ARBA" id="ARBA00023180"/>
    </source>
</evidence>
<evidence type="ECO:0000313" key="16">
    <source>
        <dbReference type="Proteomes" id="UP000694892"/>
    </source>
</evidence>
<dbReference type="Pfam" id="PF01094">
    <property type="entry name" value="ANF_receptor"/>
    <property type="match status" value="3"/>
</dbReference>
<dbReference type="InterPro" id="IPR004073">
    <property type="entry name" value="GPCR_3_vmron_rcpt_2"/>
</dbReference>
<dbReference type="Pfam" id="PF00003">
    <property type="entry name" value="7tm_3"/>
    <property type="match status" value="1"/>
</dbReference>
<dbReference type="InterPro" id="IPR017978">
    <property type="entry name" value="GPCR_3_C"/>
</dbReference>
<dbReference type="FunFam" id="3.40.50.2300:FF:000752">
    <property type="entry name" value="Uncharacterized protein"/>
    <property type="match status" value="1"/>
</dbReference>
<evidence type="ECO:0000256" key="7">
    <source>
        <dbReference type="ARBA" id="ARBA00023040"/>
    </source>
</evidence>
<feature type="transmembrane region" description="Helical" evidence="12">
    <location>
        <begin position="864"/>
        <end position="881"/>
    </location>
</feature>
<dbReference type="Gene3D" id="3.40.50.2300">
    <property type="match status" value="5"/>
</dbReference>
<dbReference type="FunFam" id="2.10.50.30:FF:000002">
    <property type="entry name" value="Vomeronasal 2 receptor, h1"/>
    <property type="match status" value="1"/>
</dbReference>
<gene>
    <name evidence="15" type="ORF">XELAEV_18019286mg</name>
</gene>
<name>A0A974DER2_XENLA</name>
<dbReference type="SUPFAM" id="SSF53822">
    <property type="entry name" value="Periplasmic binding protein-like I"/>
    <property type="match status" value="2"/>
</dbReference>
<comment type="similarity">
    <text evidence="2">Belongs to the G-protein coupled receptor 3 family.</text>
</comment>
<keyword evidence="4 12" id="KW-0812">Transmembrane</keyword>
<dbReference type="InterPro" id="IPR028082">
    <property type="entry name" value="Peripla_BP_I"/>
</dbReference>
<dbReference type="PANTHER" id="PTHR24061:SF557">
    <property type="entry name" value="EXTRACELLULAR CALCIUM-SENSING RECEPTOR"/>
    <property type="match status" value="1"/>
</dbReference>
<dbReference type="InterPro" id="IPR011500">
    <property type="entry name" value="GPCR_3_9-Cys_dom"/>
</dbReference>
<keyword evidence="9" id="KW-0675">Receptor</keyword>
<evidence type="ECO:0000313" key="15">
    <source>
        <dbReference type="EMBL" id="OCT90669.1"/>
    </source>
</evidence>
<keyword evidence="8 12" id="KW-0472">Membrane</keyword>
<feature type="chain" id="PRO_5037471082" description="G-protein coupled receptors family 3 profile domain-containing protein" evidence="13">
    <location>
        <begin position="22"/>
        <end position="1447"/>
    </location>
</feature>
<dbReference type="Gene3D" id="2.10.50.30">
    <property type="entry name" value="GPCR, family 3, nine cysteines domain"/>
    <property type="match status" value="2"/>
</dbReference>
<evidence type="ECO:0000256" key="6">
    <source>
        <dbReference type="ARBA" id="ARBA00022989"/>
    </source>
</evidence>
<dbReference type="PROSITE" id="PS00981">
    <property type="entry name" value="G_PROTEIN_RECEP_F3_3"/>
    <property type="match status" value="1"/>
</dbReference>
<proteinExistence type="inferred from homology"/>
<evidence type="ECO:0000256" key="2">
    <source>
        <dbReference type="ARBA" id="ARBA00007242"/>
    </source>
</evidence>
<feature type="transmembrane region" description="Helical" evidence="12">
    <location>
        <begin position="593"/>
        <end position="616"/>
    </location>
</feature>
<dbReference type="EMBL" id="CM004470">
    <property type="protein sequence ID" value="OCT90669.1"/>
    <property type="molecule type" value="Genomic_DNA"/>
</dbReference>
<dbReference type="OMA" id="WAMAICI"/>
<dbReference type="Proteomes" id="UP000694892">
    <property type="component" value="Chromosome 3L"/>
</dbReference>
<evidence type="ECO:0000256" key="3">
    <source>
        <dbReference type="ARBA" id="ARBA00022475"/>
    </source>
</evidence>
<evidence type="ECO:0000256" key="8">
    <source>
        <dbReference type="ARBA" id="ARBA00023136"/>
    </source>
</evidence>
<evidence type="ECO:0000259" key="14">
    <source>
        <dbReference type="PROSITE" id="PS50259"/>
    </source>
</evidence>
<reference evidence="16" key="1">
    <citation type="journal article" date="2016" name="Nature">
        <title>Genome evolution in the allotetraploid frog Xenopus laevis.</title>
        <authorList>
            <person name="Session A.M."/>
            <person name="Uno Y."/>
            <person name="Kwon T."/>
            <person name="Chapman J.A."/>
            <person name="Toyoda A."/>
            <person name="Takahashi S."/>
            <person name="Fukui A."/>
            <person name="Hikosaka A."/>
            <person name="Suzuki A."/>
            <person name="Kondo M."/>
            <person name="van Heeringen S.J."/>
            <person name="Quigley I."/>
            <person name="Heinz S."/>
            <person name="Ogino H."/>
            <person name="Ochi H."/>
            <person name="Hellsten U."/>
            <person name="Lyons J.B."/>
            <person name="Simakov O."/>
            <person name="Putnam N."/>
            <person name="Stites J."/>
            <person name="Kuroki Y."/>
            <person name="Tanaka T."/>
            <person name="Michiue T."/>
            <person name="Watanabe M."/>
            <person name="Bogdanovic O."/>
            <person name="Lister R."/>
            <person name="Georgiou G."/>
            <person name="Paranjpe S.S."/>
            <person name="van Kruijsbergen I."/>
            <person name="Shu S."/>
            <person name="Carlson J."/>
            <person name="Kinoshita T."/>
            <person name="Ohta Y."/>
            <person name="Mawaribuchi S."/>
            <person name="Jenkins J."/>
            <person name="Grimwood J."/>
            <person name="Schmutz J."/>
            <person name="Mitros T."/>
            <person name="Mozaffari S.V."/>
            <person name="Suzuki Y."/>
            <person name="Haramoto Y."/>
            <person name="Yamamoto T.S."/>
            <person name="Takagi C."/>
            <person name="Heald R."/>
            <person name="Miller K."/>
            <person name="Haudenschild C."/>
            <person name="Kitzman J."/>
            <person name="Nakayama T."/>
            <person name="Izutsu Y."/>
            <person name="Robert J."/>
            <person name="Fortriede J."/>
            <person name="Burns K."/>
            <person name="Lotay V."/>
            <person name="Karimi K."/>
            <person name="Yasuoka Y."/>
            <person name="Dichmann D.S."/>
            <person name="Flajnik M.F."/>
            <person name="Houston D.W."/>
            <person name="Shendure J."/>
            <person name="DuPasquier L."/>
            <person name="Vize P.D."/>
            <person name="Zorn A.M."/>
            <person name="Ito M."/>
            <person name="Marcotte E.M."/>
            <person name="Wallingford J.B."/>
            <person name="Ito Y."/>
            <person name="Asashima M."/>
            <person name="Ueno N."/>
            <person name="Matsuda Y."/>
            <person name="Veenstra G.J."/>
            <person name="Fujiyama A."/>
            <person name="Harland R.M."/>
            <person name="Taira M."/>
            <person name="Rokhsar D.S."/>
        </authorList>
    </citation>
    <scope>NUCLEOTIDE SEQUENCE [LARGE SCALE GENOMIC DNA]</scope>
    <source>
        <strain evidence="16">J</strain>
    </source>
</reference>
<dbReference type="PRINTS" id="PR00248">
    <property type="entry name" value="GPCRMGR"/>
</dbReference>
<dbReference type="InterPro" id="IPR000068">
    <property type="entry name" value="GPCR_3_Ca_sens_rcpt-rel"/>
</dbReference>
<feature type="signal peptide" evidence="13">
    <location>
        <begin position="1"/>
        <end position="21"/>
    </location>
</feature>
<evidence type="ECO:0000256" key="4">
    <source>
        <dbReference type="ARBA" id="ARBA00022692"/>
    </source>
</evidence>
<keyword evidence="11" id="KW-0807">Transducer</keyword>
<dbReference type="FunFam" id="3.40.50.2300:FF:000067">
    <property type="entry name" value="Olfactory receptor C family, h1"/>
    <property type="match status" value="1"/>
</dbReference>
<evidence type="ECO:0000256" key="12">
    <source>
        <dbReference type="SAM" id="Phobius"/>
    </source>
</evidence>
<accession>A0A974DER2</accession>
<keyword evidence="7" id="KW-0297">G-protein coupled receptor</keyword>
<dbReference type="Pfam" id="PF07562">
    <property type="entry name" value="NCD3G"/>
    <property type="match status" value="2"/>
</dbReference>
<feature type="transmembrane region" description="Helical" evidence="12">
    <location>
        <begin position="819"/>
        <end position="843"/>
    </location>
</feature>
<feature type="transmembrane region" description="Helical" evidence="12">
    <location>
        <begin position="787"/>
        <end position="807"/>
    </location>
</feature>
<evidence type="ECO:0000256" key="5">
    <source>
        <dbReference type="ARBA" id="ARBA00022729"/>
    </source>
</evidence>